<dbReference type="Proteomes" id="UP000198599">
    <property type="component" value="Unassembled WGS sequence"/>
</dbReference>
<feature type="transmembrane region" description="Helical" evidence="1">
    <location>
        <begin position="126"/>
        <end position="147"/>
    </location>
</feature>
<dbReference type="STRING" id="1005928.SAMN04487859_11823"/>
<protein>
    <submittedName>
        <fullName evidence="3">Uncharacterized protein</fullName>
    </submittedName>
</protein>
<dbReference type="EMBL" id="FOVP01000018">
    <property type="protein sequence ID" value="SFO17927.1"/>
    <property type="molecule type" value="Genomic_DNA"/>
</dbReference>
<sequence length="307" mass="33361">MKSFNLKNPMLAAAASVAVLGGGARSAQATDAIPVLLCPFGCGPMAGDTILMNQLIQSGSGVMLLPQEYIGFAAFGYTSNSSEHYSNFILGVVVMTGLLAVRNLCDEKLGIPDPETDMLRPVRPYFWGRFAFAAVALIMATIAMGYVRLNAVHFEVSQPFFNKTDMVFGWLMTISILMLTFIHWGRLLTSVVSAAIAYFFLGYKIENPLFMTPQYSNEFVMIYIGLGTNQGFYYLAQVAADAIYFLIIYAAILLGVGMLDMVLEAGKATGRRVPGGAAGPAQRRVGCHRMTSPETVHPQKGRRFGST</sequence>
<evidence type="ECO:0000256" key="1">
    <source>
        <dbReference type="SAM" id="Phobius"/>
    </source>
</evidence>
<reference evidence="4" key="1">
    <citation type="submission" date="2016-10" db="EMBL/GenBank/DDBJ databases">
        <authorList>
            <person name="Varghese N."/>
            <person name="Submissions S."/>
        </authorList>
    </citation>
    <scope>NUCLEOTIDE SEQUENCE [LARGE SCALE GENOMIC DNA]</scope>
    <source>
        <strain evidence="4">DSM 28463</strain>
    </source>
</reference>
<keyword evidence="1" id="KW-0472">Membrane</keyword>
<dbReference type="RefSeq" id="WP_092840853.1">
    <property type="nucleotide sequence ID" value="NZ_FOVP01000018.1"/>
</dbReference>
<keyword evidence="1" id="KW-0812">Transmembrane</keyword>
<name>A0A1I5F2I9_9RHOB</name>
<organism evidence="3 4">
    <name type="scientific">Roseovarius lutimaris</name>
    <dbReference type="NCBI Taxonomy" id="1005928"/>
    <lineage>
        <taxon>Bacteria</taxon>
        <taxon>Pseudomonadati</taxon>
        <taxon>Pseudomonadota</taxon>
        <taxon>Alphaproteobacteria</taxon>
        <taxon>Rhodobacterales</taxon>
        <taxon>Roseobacteraceae</taxon>
        <taxon>Roseovarius</taxon>
    </lineage>
</organism>
<keyword evidence="2" id="KW-0732">Signal</keyword>
<evidence type="ECO:0000313" key="4">
    <source>
        <dbReference type="Proteomes" id="UP000198599"/>
    </source>
</evidence>
<feature type="transmembrane region" description="Helical" evidence="1">
    <location>
        <begin position="167"/>
        <end position="200"/>
    </location>
</feature>
<feature type="chain" id="PRO_5011722485" evidence="2">
    <location>
        <begin position="30"/>
        <end position="307"/>
    </location>
</feature>
<evidence type="ECO:0000313" key="3">
    <source>
        <dbReference type="EMBL" id="SFO17927.1"/>
    </source>
</evidence>
<feature type="signal peptide" evidence="2">
    <location>
        <begin position="1"/>
        <end position="29"/>
    </location>
</feature>
<dbReference type="OrthoDB" id="7875596at2"/>
<gene>
    <name evidence="3" type="ORF">SAMN04487859_11823</name>
</gene>
<accession>A0A1I5F2I9</accession>
<keyword evidence="1" id="KW-1133">Transmembrane helix</keyword>
<dbReference type="AlphaFoldDB" id="A0A1I5F2I9"/>
<evidence type="ECO:0000256" key="2">
    <source>
        <dbReference type="SAM" id="SignalP"/>
    </source>
</evidence>
<feature type="transmembrane region" description="Helical" evidence="1">
    <location>
        <begin position="242"/>
        <end position="263"/>
    </location>
</feature>
<proteinExistence type="predicted"/>
<keyword evidence="4" id="KW-1185">Reference proteome</keyword>